<dbReference type="Pfam" id="PF00646">
    <property type="entry name" value="F-box"/>
    <property type="match status" value="1"/>
</dbReference>
<evidence type="ECO:0000259" key="1">
    <source>
        <dbReference type="Pfam" id="PF00646"/>
    </source>
</evidence>
<dbReference type="InterPro" id="IPR036047">
    <property type="entry name" value="F-box-like_dom_sf"/>
</dbReference>
<accession>A0A6G1DZE6</accession>
<feature type="domain" description="F-box" evidence="1">
    <location>
        <begin position="32"/>
        <end position="65"/>
    </location>
</feature>
<feature type="domain" description="At1g61320/AtMIF1 LRR" evidence="2">
    <location>
        <begin position="88"/>
        <end position="438"/>
    </location>
</feature>
<dbReference type="PANTHER" id="PTHR34145">
    <property type="entry name" value="OS02G0105600 PROTEIN"/>
    <property type="match status" value="1"/>
</dbReference>
<dbReference type="AlphaFoldDB" id="A0A6G1DZE6"/>
<keyword evidence="4" id="KW-1185">Reference proteome</keyword>
<dbReference type="InterPro" id="IPR001810">
    <property type="entry name" value="F-box_dom"/>
</dbReference>
<gene>
    <name evidence="3" type="ORF">E2562_020981</name>
</gene>
<dbReference type="Pfam" id="PF23622">
    <property type="entry name" value="LRR_At1g61320_AtMIF1"/>
    <property type="match status" value="1"/>
</dbReference>
<comment type="caution">
    <text evidence="3">The sequence shown here is derived from an EMBL/GenBank/DDBJ whole genome shotgun (WGS) entry which is preliminary data.</text>
</comment>
<evidence type="ECO:0000259" key="2">
    <source>
        <dbReference type="Pfam" id="PF23622"/>
    </source>
</evidence>
<proteinExistence type="predicted"/>
<dbReference type="InterPro" id="IPR055357">
    <property type="entry name" value="LRR_At1g61320_AtMIF1"/>
</dbReference>
<sequence length="483" mass="54696">MAHRSALGRDGEKMAAPADVVLPVIRSRQFSQEVFTRILTRLPLKDAVRTSVLSTAWRDLWGRLRPPDDSLEVEYKPANSTVGQLQMLERRKGRHLKRFSLVIHDVDETSGGLLRRFLEYAVECTAEDLRIGLHSEAAKKNPSFEFPLSCHLASLTLCRLNLDVPIFGIVQPFSSLVKIQLHTVSIIDEVLCGVVKLSPRLRIIELLYCSRLTEIIVPPGLKRNLTRLIVAECDNLRRVVVVPEPDSSLRCFHYSGGSLSQFHLPCDTSLTELYFCCKSILTLRHLQVFKEWFRNTLPLLSNVTVLTICSNTLQIVSSLRRAGANADLAVLDNFQSLTGLRLLVSEYLKAIDLDNIYVFLKSCHRPNLTKLLVQLPQISDRLFEEDLLGTLQEKEPEVGLDKLEEAKIMNFNWQWHRYELQLVIFLLKKVRSTCRLLLVCPRILKFEELGLKEAELSVIQAALANGQLVVVQISSNTPAGVRS</sequence>
<dbReference type="EMBL" id="SPHZ02000005">
    <property type="protein sequence ID" value="KAF0917612.1"/>
    <property type="molecule type" value="Genomic_DNA"/>
</dbReference>
<evidence type="ECO:0000313" key="3">
    <source>
        <dbReference type="EMBL" id="KAF0917612.1"/>
    </source>
</evidence>
<organism evidence="3 4">
    <name type="scientific">Oryza meyeriana var. granulata</name>
    <dbReference type="NCBI Taxonomy" id="110450"/>
    <lineage>
        <taxon>Eukaryota</taxon>
        <taxon>Viridiplantae</taxon>
        <taxon>Streptophyta</taxon>
        <taxon>Embryophyta</taxon>
        <taxon>Tracheophyta</taxon>
        <taxon>Spermatophyta</taxon>
        <taxon>Magnoliopsida</taxon>
        <taxon>Liliopsida</taxon>
        <taxon>Poales</taxon>
        <taxon>Poaceae</taxon>
        <taxon>BOP clade</taxon>
        <taxon>Oryzoideae</taxon>
        <taxon>Oryzeae</taxon>
        <taxon>Oryzinae</taxon>
        <taxon>Oryza</taxon>
        <taxon>Oryza meyeriana</taxon>
    </lineage>
</organism>
<dbReference type="SUPFAM" id="SSF81383">
    <property type="entry name" value="F-box domain"/>
    <property type="match status" value="1"/>
</dbReference>
<dbReference type="InterPro" id="IPR053772">
    <property type="entry name" value="At1g61320/At1g61330-like"/>
</dbReference>
<dbReference type="Proteomes" id="UP000479710">
    <property type="component" value="Unassembled WGS sequence"/>
</dbReference>
<evidence type="ECO:0000313" key="4">
    <source>
        <dbReference type="Proteomes" id="UP000479710"/>
    </source>
</evidence>
<dbReference type="PANTHER" id="PTHR34145:SF65">
    <property type="entry name" value="FBD DOMAIN-CONTAINING PROTEIN"/>
    <property type="match status" value="1"/>
</dbReference>
<dbReference type="OrthoDB" id="672536at2759"/>
<protein>
    <submittedName>
        <fullName evidence="3">Uncharacterized protein</fullName>
    </submittedName>
</protein>
<name>A0A6G1DZE6_9ORYZ</name>
<reference evidence="3 4" key="1">
    <citation type="submission" date="2019-11" db="EMBL/GenBank/DDBJ databases">
        <title>Whole genome sequence of Oryza granulata.</title>
        <authorList>
            <person name="Li W."/>
        </authorList>
    </citation>
    <scope>NUCLEOTIDE SEQUENCE [LARGE SCALE GENOMIC DNA]</scope>
    <source>
        <strain evidence="4">cv. Menghai</strain>
        <tissue evidence="3">Leaf</tissue>
    </source>
</reference>